<protein>
    <recommendedName>
        <fullName evidence="4">Tyr recombinase domain-containing protein</fullName>
    </recommendedName>
</protein>
<dbReference type="GO" id="GO:0003677">
    <property type="term" value="F:DNA binding"/>
    <property type="evidence" value="ECO:0007669"/>
    <property type="project" value="InterPro"/>
</dbReference>
<evidence type="ECO:0000313" key="3">
    <source>
        <dbReference type="Proteomes" id="UP000596742"/>
    </source>
</evidence>
<dbReference type="PANTHER" id="PTHR34605:SF3">
    <property type="entry name" value="P CELL-TYPE AGGLUTINATION PROTEIN MAP4-LIKE-RELATED"/>
    <property type="match status" value="1"/>
</dbReference>
<accession>A0A8B6GXG9</accession>
<comment type="caution">
    <text evidence="2">The sequence shown here is derived from an EMBL/GenBank/DDBJ whole genome shotgun (WGS) entry which is preliminary data.</text>
</comment>
<gene>
    <name evidence="2" type="ORF">MGAL_10B092676</name>
</gene>
<keyword evidence="3" id="KW-1185">Reference proteome</keyword>
<dbReference type="AlphaFoldDB" id="A0A8B6GXG9"/>
<dbReference type="Gene3D" id="1.10.443.10">
    <property type="entry name" value="Intergrase catalytic core"/>
    <property type="match status" value="1"/>
</dbReference>
<dbReference type="SUPFAM" id="SSF56349">
    <property type="entry name" value="DNA breaking-rejoining enzymes"/>
    <property type="match status" value="1"/>
</dbReference>
<dbReference type="OrthoDB" id="6110137at2759"/>
<proteinExistence type="predicted"/>
<dbReference type="Proteomes" id="UP000596742">
    <property type="component" value="Unassembled WGS sequence"/>
</dbReference>
<evidence type="ECO:0000256" key="1">
    <source>
        <dbReference type="ARBA" id="ARBA00023172"/>
    </source>
</evidence>
<evidence type="ECO:0008006" key="4">
    <source>
        <dbReference type="Google" id="ProtNLM"/>
    </source>
</evidence>
<keyword evidence="1" id="KW-0233">DNA recombination</keyword>
<dbReference type="InterPro" id="IPR011010">
    <property type="entry name" value="DNA_brk_join_enz"/>
</dbReference>
<reference evidence="2" key="1">
    <citation type="submission" date="2018-11" db="EMBL/GenBank/DDBJ databases">
        <authorList>
            <person name="Alioto T."/>
            <person name="Alioto T."/>
        </authorList>
    </citation>
    <scope>NUCLEOTIDE SEQUENCE</scope>
</reference>
<dbReference type="GO" id="GO:0015074">
    <property type="term" value="P:DNA integration"/>
    <property type="evidence" value="ECO:0007669"/>
    <property type="project" value="InterPro"/>
</dbReference>
<dbReference type="InterPro" id="IPR052925">
    <property type="entry name" value="Phage_Integrase-like_Recomb"/>
</dbReference>
<organism evidence="2 3">
    <name type="scientific">Mytilus galloprovincialis</name>
    <name type="common">Mediterranean mussel</name>
    <dbReference type="NCBI Taxonomy" id="29158"/>
    <lineage>
        <taxon>Eukaryota</taxon>
        <taxon>Metazoa</taxon>
        <taxon>Spiralia</taxon>
        <taxon>Lophotrochozoa</taxon>
        <taxon>Mollusca</taxon>
        <taxon>Bivalvia</taxon>
        <taxon>Autobranchia</taxon>
        <taxon>Pteriomorphia</taxon>
        <taxon>Mytilida</taxon>
        <taxon>Mytiloidea</taxon>
        <taxon>Mytilidae</taxon>
        <taxon>Mytilinae</taxon>
        <taxon>Mytilus</taxon>
    </lineage>
</organism>
<dbReference type="SUPFAM" id="SSF52266">
    <property type="entry name" value="SGNH hydrolase"/>
    <property type="match status" value="1"/>
</dbReference>
<name>A0A8B6GXG9_MYTGA</name>
<dbReference type="EMBL" id="UYJE01009154">
    <property type="protein sequence ID" value="VDI70631.1"/>
    <property type="molecule type" value="Genomic_DNA"/>
</dbReference>
<dbReference type="PANTHER" id="PTHR34605">
    <property type="entry name" value="PHAGE_INTEGRASE DOMAIN-CONTAINING PROTEIN"/>
    <property type="match status" value="1"/>
</dbReference>
<dbReference type="InterPro" id="IPR013762">
    <property type="entry name" value="Integrase-like_cat_sf"/>
</dbReference>
<dbReference type="GO" id="GO:0006310">
    <property type="term" value="P:DNA recombination"/>
    <property type="evidence" value="ECO:0007669"/>
    <property type="project" value="UniProtKB-KW"/>
</dbReference>
<sequence>MKRSQNRPKDVRLPITLDLLLKINNVLPAVCHNDFETKLFQASFSLAFFGFLRVGELTADHKHASTQSHAIEYNDIKINLSSIEIRLRSSKTDQCCTGTTIVIDVRPGDVCAVFALRNYLKVRPNVAGQLFCHFDGTPVTRYQFSGVLKKSLNVLGLSQGKYSSHSFRIGAATSAAMNGLSDSEIQAMGSPITIWIVGSSLVKNAFVQARRRPGGINLGLDHIGVRLWWLGKSGMRLKDLLNRIKLMLRYEEPPNYLVIHIGGNDLGEIKTGVLRNRLKHYVNNITELLLNTTLVWSQILPRLTWRYSANIDAMDRSRQRINSSLASYIIRHGGHYIRYPDISPNSTFICQDGVHLTDIGNYIFINTIQGALEAFLVYSPHTFPECKS</sequence>
<dbReference type="Gene3D" id="3.40.50.1110">
    <property type="entry name" value="SGNH hydrolase"/>
    <property type="match status" value="1"/>
</dbReference>
<evidence type="ECO:0000313" key="2">
    <source>
        <dbReference type="EMBL" id="VDI70631.1"/>
    </source>
</evidence>
<dbReference type="InterPro" id="IPR036514">
    <property type="entry name" value="SGNH_hydro_sf"/>
</dbReference>